<dbReference type="InterPro" id="IPR010329">
    <property type="entry name" value="3hydroanth_dOase"/>
</dbReference>
<dbReference type="GO" id="GO:0005506">
    <property type="term" value="F:iron ion binding"/>
    <property type="evidence" value="ECO:0007669"/>
    <property type="project" value="InterPro"/>
</dbReference>
<dbReference type="EMBL" id="BMAW01082104">
    <property type="protein sequence ID" value="GFU27555.1"/>
    <property type="molecule type" value="Genomic_DNA"/>
</dbReference>
<evidence type="ECO:0000313" key="9">
    <source>
        <dbReference type="Proteomes" id="UP000887013"/>
    </source>
</evidence>
<dbReference type="InterPro" id="IPR014710">
    <property type="entry name" value="RmlC-like_jellyroll"/>
</dbReference>
<keyword evidence="4" id="KW-0479">Metal-binding</keyword>
<keyword evidence="3" id="KW-0662">Pyridine nucleotide biosynthesis</keyword>
<reference evidence="8" key="1">
    <citation type="submission" date="2020-08" db="EMBL/GenBank/DDBJ databases">
        <title>Multicomponent nature underlies the extraordinary mechanical properties of spider dragline silk.</title>
        <authorList>
            <person name="Kono N."/>
            <person name="Nakamura H."/>
            <person name="Mori M."/>
            <person name="Yoshida Y."/>
            <person name="Ohtoshi R."/>
            <person name="Malay A.D."/>
            <person name="Moran D.A.P."/>
            <person name="Tomita M."/>
            <person name="Numata K."/>
            <person name="Arakawa K."/>
        </authorList>
    </citation>
    <scope>NUCLEOTIDE SEQUENCE</scope>
</reference>
<evidence type="ECO:0000256" key="6">
    <source>
        <dbReference type="ARBA" id="ARBA00023002"/>
    </source>
</evidence>
<gene>
    <name evidence="8" type="primary">v1g178517</name>
    <name evidence="8" type="ORF">NPIL_392831</name>
</gene>
<dbReference type="GO" id="GO:0000334">
    <property type="term" value="F:3-hydroxyanthranilate 3,4-dioxygenase activity"/>
    <property type="evidence" value="ECO:0007669"/>
    <property type="project" value="InterPro"/>
</dbReference>
<sequence>LAKKGLYLWKSERTTNMAPVQYDINEWLEQNKKYFVPPICNKLMYKDGQLKTFFVGGPNSRKDFHMEEGEELFYMLKGDMRLVIAEKRTILEISK</sequence>
<feature type="non-terminal residue" evidence="8">
    <location>
        <position position="1"/>
    </location>
</feature>
<protein>
    <submittedName>
        <fullName evidence="8">3-hydroxyanthranilate 3,4-dioxygenase</fullName>
    </submittedName>
</protein>
<dbReference type="PANTHER" id="PTHR15497">
    <property type="entry name" value="3-HYDROXYANTHRANILATE 3,4-DIOXYGENASE"/>
    <property type="match status" value="1"/>
</dbReference>
<organism evidence="8 9">
    <name type="scientific">Nephila pilipes</name>
    <name type="common">Giant wood spider</name>
    <name type="synonym">Nephila maculata</name>
    <dbReference type="NCBI Taxonomy" id="299642"/>
    <lineage>
        <taxon>Eukaryota</taxon>
        <taxon>Metazoa</taxon>
        <taxon>Ecdysozoa</taxon>
        <taxon>Arthropoda</taxon>
        <taxon>Chelicerata</taxon>
        <taxon>Arachnida</taxon>
        <taxon>Araneae</taxon>
        <taxon>Araneomorphae</taxon>
        <taxon>Entelegynae</taxon>
        <taxon>Araneoidea</taxon>
        <taxon>Nephilidae</taxon>
        <taxon>Nephila</taxon>
    </lineage>
</organism>
<dbReference type="GO" id="GO:0005737">
    <property type="term" value="C:cytoplasm"/>
    <property type="evidence" value="ECO:0007669"/>
    <property type="project" value="TreeGrafter"/>
</dbReference>
<keyword evidence="5" id="KW-0223">Dioxygenase</keyword>
<proteinExistence type="predicted"/>
<keyword evidence="9" id="KW-1185">Reference proteome</keyword>
<dbReference type="SUPFAM" id="SSF51182">
    <property type="entry name" value="RmlC-like cupins"/>
    <property type="match status" value="1"/>
</dbReference>
<dbReference type="Proteomes" id="UP000887013">
    <property type="component" value="Unassembled WGS sequence"/>
</dbReference>
<accession>A0A8X6QHL7</accession>
<evidence type="ECO:0000256" key="3">
    <source>
        <dbReference type="ARBA" id="ARBA00022642"/>
    </source>
</evidence>
<dbReference type="OrthoDB" id="204928at2759"/>
<dbReference type="InterPro" id="IPR011051">
    <property type="entry name" value="RmlC_Cupin_sf"/>
</dbReference>
<keyword evidence="6" id="KW-0560">Oxidoreductase</keyword>
<evidence type="ECO:0000256" key="7">
    <source>
        <dbReference type="ARBA" id="ARBA00023004"/>
    </source>
</evidence>
<evidence type="ECO:0000256" key="4">
    <source>
        <dbReference type="ARBA" id="ARBA00022723"/>
    </source>
</evidence>
<evidence type="ECO:0000256" key="2">
    <source>
        <dbReference type="ARBA" id="ARBA00002752"/>
    </source>
</evidence>
<comment type="function">
    <text evidence="2">Catalyzes the oxidative ring opening of 3-hydroxyanthranilate to 2-amino-3-carboxymuconate semialdehyde, which spontaneously cyclizes to quinolinate.</text>
</comment>
<dbReference type="PANTHER" id="PTHR15497:SF1">
    <property type="entry name" value="3-HYDROXYANTHRANILATE 3,4-DIOXYGENASE"/>
    <property type="match status" value="1"/>
</dbReference>
<comment type="caution">
    <text evidence="8">The sequence shown here is derived from an EMBL/GenBank/DDBJ whole genome shotgun (WGS) entry which is preliminary data.</text>
</comment>
<comment type="cofactor">
    <cofactor evidence="1">
        <name>Fe(2+)</name>
        <dbReference type="ChEBI" id="CHEBI:29033"/>
    </cofactor>
</comment>
<dbReference type="GO" id="GO:0034354">
    <property type="term" value="P:'de novo' NAD+ biosynthetic process from L-tryptophan"/>
    <property type="evidence" value="ECO:0007669"/>
    <property type="project" value="TreeGrafter"/>
</dbReference>
<dbReference type="AlphaFoldDB" id="A0A8X6QHL7"/>
<name>A0A8X6QHL7_NEPPI</name>
<dbReference type="Gene3D" id="2.60.120.10">
    <property type="entry name" value="Jelly Rolls"/>
    <property type="match status" value="1"/>
</dbReference>
<dbReference type="GO" id="GO:0046874">
    <property type="term" value="P:quinolinate metabolic process"/>
    <property type="evidence" value="ECO:0007669"/>
    <property type="project" value="TreeGrafter"/>
</dbReference>
<dbReference type="Pfam" id="PF06052">
    <property type="entry name" value="3-HAO"/>
    <property type="match status" value="1"/>
</dbReference>
<evidence type="ECO:0000256" key="1">
    <source>
        <dbReference type="ARBA" id="ARBA00001954"/>
    </source>
</evidence>
<evidence type="ECO:0000313" key="8">
    <source>
        <dbReference type="EMBL" id="GFU27555.1"/>
    </source>
</evidence>
<evidence type="ECO:0000256" key="5">
    <source>
        <dbReference type="ARBA" id="ARBA00022964"/>
    </source>
</evidence>
<keyword evidence="7" id="KW-0408">Iron</keyword>